<accession>A0A843WKW3</accession>
<protein>
    <submittedName>
        <fullName evidence="2">Uncharacterized protein</fullName>
    </submittedName>
</protein>
<dbReference type="EMBL" id="NMUH01003265">
    <property type="protein sequence ID" value="MQM04664.1"/>
    <property type="molecule type" value="Genomic_DNA"/>
</dbReference>
<reference evidence="2" key="1">
    <citation type="submission" date="2017-07" db="EMBL/GenBank/DDBJ databases">
        <title>Taro Niue Genome Assembly and Annotation.</title>
        <authorList>
            <person name="Atibalentja N."/>
            <person name="Keating K."/>
            <person name="Fields C.J."/>
        </authorList>
    </citation>
    <scope>NUCLEOTIDE SEQUENCE</scope>
    <source>
        <strain evidence="2">Niue_2</strain>
        <tissue evidence="2">Leaf</tissue>
    </source>
</reference>
<name>A0A843WKW3_COLES</name>
<evidence type="ECO:0000313" key="3">
    <source>
        <dbReference type="Proteomes" id="UP000652761"/>
    </source>
</evidence>
<feature type="region of interest" description="Disordered" evidence="1">
    <location>
        <begin position="47"/>
        <end position="75"/>
    </location>
</feature>
<feature type="compositionally biased region" description="Basic and acidic residues" evidence="1">
    <location>
        <begin position="61"/>
        <end position="75"/>
    </location>
</feature>
<dbReference type="Proteomes" id="UP000652761">
    <property type="component" value="Unassembled WGS sequence"/>
</dbReference>
<proteinExistence type="predicted"/>
<gene>
    <name evidence="2" type="ORF">Taro_037467</name>
</gene>
<evidence type="ECO:0000256" key="1">
    <source>
        <dbReference type="SAM" id="MobiDB-lite"/>
    </source>
</evidence>
<keyword evidence="3" id="KW-1185">Reference proteome</keyword>
<evidence type="ECO:0000313" key="2">
    <source>
        <dbReference type="EMBL" id="MQM04664.1"/>
    </source>
</evidence>
<comment type="caution">
    <text evidence="2">The sequence shown here is derived from an EMBL/GenBank/DDBJ whole genome shotgun (WGS) entry which is preliminary data.</text>
</comment>
<organism evidence="2 3">
    <name type="scientific">Colocasia esculenta</name>
    <name type="common">Wild taro</name>
    <name type="synonym">Arum esculentum</name>
    <dbReference type="NCBI Taxonomy" id="4460"/>
    <lineage>
        <taxon>Eukaryota</taxon>
        <taxon>Viridiplantae</taxon>
        <taxon>Streptophyta</taxon>
        <taxon>Embryophyta</taxon>
        <taxon>Tracheophyta</taxon>
        <taxon>Spermatophyta</taxon>
        <taxon>Magnoliopsida</taxon>
        <taxon>Liliopsida</taxon>
        <taxon>Araceae</taxon>
        <taxon>Aroideae</taxon>
        <taxon>Colocasieae</taxon>
        <taxon>Colocasia</taxon>
    </lineage>
</organism>
<sequence>MFGKKSSGRLRRELQKVNAGFCEKIQRIRSLKRCVGERGIFEEGRRAYEYPPKGGGSSGRRWKEGKELRASELAR</sequence>
<dbReference type="AlphaFoldDB" id="A0A843WKW3"/>